<name>A0A0A9BJ80_ARUDO</name>
<evidence type="ECO:0000313" key="1">
    <source>
        <dbReference type="EMBL" id="JAD62183.1"/>
    </source>
</evidence>
<reference evidence="1" key="1">
    <citation type="submission" date="2014-09" db="EMBL/GenBank/DDBJ databases">
        <authorList>
            <person name="Magalhaes I.L.F."/>
            <person name="Oliveira U."/>
            <person name="Santos F.R."/>
            <person name="Vidigal T.H.D.A."/>
            <person name="Brescovit A.D."/>
            <person name="Santos A.J."/>
        </authorList>
    </citation>
    <scope>NUCLEOTIDE SEQUENCE</scope>
    <source>
        <tissue evidence="1">Shoot tissue taken approximately 20 cm above the soil surface</tissue>
    </source>
</reference>
<sequence>MYHVTAQCNGYISETKRNDIKVALQAELIRVET</sequence>
<dbReference type="AlphaFoldDB" id="A0A0A9BJ80"/>
<accession>A0A0A9BJ80</accession>
<organism evidence="1">
    <name type="scientific">Arundo donax</name>
    <name type="common">Giant reed</name>
    <name type="synonym">Donax arundinaceus</name>
    <dbReference type="NCBI Taxonomy" id="35708"/>
    <lineage>
        <taxon>Eukaryota</taxon>
        <taxon>Viridiplantae</taxon>
        <taxon>Streptophyta</taxon>
        <taxon>Embryophyta</taxon>
        <taxon>Tracheophyta</taxon>
        <taxon>Spermatophyta</taxon>
        <taxon>Magnoliopsida</taxon>
        <taxon>Liliopsida</taxon>
        <taxon>Poales</taxon>
        <taxon>Poaceae</taxon>
        <taxon>PACMAD clade</taxon>
        <taxon>Arundinoideae</taxon>
        <taxon>Arundineae</taxon>
        <taxon>Arundo</taxon>
    </lineage>
</organism>
<protein>
    <submittedName>
        <fullName evidence="1">Uncharacterized protein</fullName>
    </submittedName>
</protein>
<reference evidence="1" key="2">
    <citation type="journal article" date="2015" name="Data Brief">
        <title>Shoot transcriptome of the giant reed, Arundo donax.</title>
        <authorList>
            <person name="Barrero R.A."/>
            <person name="Guerrero F.D."/>
            <person name="Moolhuijzen P."/>
            <person name="Goolsby J.A."/>
            <person name="Tidwell J."/>
            <person name="Bellgard S.E."/>
            <person name="Bellgard M.I."/>
        </authorList>
    </citation>
    <scope>NUCLEOTIDE SEQUENCE</scope>
    <source>
        <tissue evidence="1">Shoot tissue taken approximately 20 cm above the soil surface</tissue>
    </source>
</reference>
<dbReference type="EMBL" id="GBRH01235712">
    <property type="protein sequence ID" value="JAD62183.1"/>
    <property type="molecule type" value="Transcribed_RNA"/>
</dbReference>
<proteinExistence type="predicted"/>